<name>A0A915L0L3_ROMCU</name>
<evidence type="ECO:0000313" key="1">
    <source>
        <dbReference type="Proteomes" id="UP000887565"/>
    </source>
</evidence>
<evidence type="ECO:0000313" key="2">
    <source>
        <dbReference type="WBParaSite" id="nRc.2.0.1.t44602-RA"/>
    </source>
</evidence>
<protein>
    <submittedName>
        <fullName evidence="2">Uncharacterized protein</fullName>
    </submittedName>
</protein>
<dbReference type="AlphaFoldDB" id="A0A915L0L3"/>
<accession>A0A915L0L3</accession>
<sequence>MGSGFRGMDVYIQIYYMYMNLPRGSRINTAVKFVDVVVLQYNFVLQKPPTQHGLLCKLMVFIQ</sequence>
<keyword evidence="1" id="KW-1185">Reference proteome</keyword>
<dbReference type="WBParaSite" id="nRc.2.0.1.t44602-RA">
    <property type="protein sequence ID" value="nRc.2.0.1.t44602-RA"/>
    <property type="gene ID" value="nRc.2.0.1.g44602"/>
</dbReference>
<proteinExistence type="predicted"/>
<dbReference type="Proteomes" id="UP000887565">
    <property type="component" value="Unplaced"/>
</dbReference>
<organism evidence="1 2">
    <name type="scientific">Romanomermis culicivorax</name>
    <name type="common">Nematode worm</name>
    <dbReference type="NCBI Taxonomy" id="13658"/>
    <lineage>
        <taxon>Eukaryota</taxon>
        <taxon>Metazoa</taxon>
        <taxon>Ecdysozoa</taxon>
        <taxon>Nematoda</taxon>
        <taxon>Enoplea</taxon>
        <taxon>Dorylaimia</taxon>
        <taxon>Mermithida</taxon>
        <taxon>Mermithoidea</taxon>
        <taxon>Mermithidae</taxon>
        <taxon>Romanomermis</taxon>
    </lineage>
</organism>
<reference evidence="2" key="1">
    <citation type="submission" date="2022-11" db="UniProtKB">
        <authorList>
            <consortium name="WormBaseParasite"/>
        </authorList>
    </citation>
    <scope>IDENTIFICATION</scope>
</reference>